<protein>
    <recommendedName>
        <fullName evidence="4">DUF5337 domain-containing protein</fullName>
    </recommendedName>
</protein>
<accession>X7EF89</accession>
<dbReference type="AlphaFoldDB" id="X7EF89"/>
<name>X7EF89_9RHOB</name>
<dbReference type="OrthoDB" id="7658896at2"/>
<dbReference type="InterPro" id="IPR020308">
    <property type="entry name" value="Uncharacterised_Ynq1"/>
</dbReference>
<feature type="transmembrane region" description="Helical" evidence="1">
    <location>
        <begin position="40"/>
        <end position="60"/>
    </location>
</feature>
<keyword evidence="1" id="KW-1133">Transmembrane helix</keyword>
<keyword evidence="3" id="KW-1185">Reference proteome</keyword>
<dbReference type="RefSeq" id="WP_037262489.1">
    <property type="nucleotide sequence ID" value="NZ_JALZ01000010.1"/>
</dbReference>
<feature type="transmembrane region" description="Helical" evidence="1">
    <location>
        <begin position="12"/>
        <end position="34"/>
    </location>
</feature>
<evidence type="ECO:0000256" key="1">
    <source>
        <dbReference type="SAM" id="Phobius"/>
    </source>
</evidence>
<organism evidence="2 3">
    <name type="scientific">Roseivivax halodurans JCM 10272</name>
    <dbReference type="NCBI Taxonomy" id="1449350"/>
    <lineage>
        <taxon>Bacteria</taxon>
        <taxon>Pseudomonadati</taxon>
        <taxon>Pseudomonadota</taxon>
        <taxon>Alphaproteobacteria</taxon>
        <taxon>Rhodobacterales</taxon>
        <taxon>Roseobacteraceae</taxon>
        <taxon>Roseivivax</taxon>
    </lineage>
</organism>
<dbReference type="STRING" id="1449350.OCH239_02895"/>
<keyword evidence="1" id="KW-0472">Membrane</keyword>
<dbReference type="eggNOG" id="ENOG50300GP">
    <property type="taxonomic scope" value="Bacteria"/>
</dbReference>
<evidence type="ECO:0008006" key="4">
    <source>
        <dbReference type="Google" id="ProtNLM"/>
    </source>
</evidence>
<dbReference type="Proteomes" id="UP000022447">
    <property type="component" value="Unassembled WGS sequence"/>
</dbReference>
<comment type="caution">
    <text evidence="2">The sequence shown here is derived from an EMBL/GenBank/DDBJ whole genome shotgun (WGS) entry which is preliminary data.</text>
</comment>
<sequence>MTDEEQARRGRVIALVIAATGLFWIAATALGAALDWSQRARALCDLAALAGFGMAIYMLFELWRARRANKD</sequence>
<proteinExistence type="predicted"/>
<dbReference type="EMBL" id="JALZ01000010">
    <property type="protein sequence ID" value="ETX14525.1"/>
    <property type="molecule type" value="Genomic_DNA"/>
</dbReference>
<keyword evidence="1" id="KW-0812">Transmembrane</keyword>
<gene>
    <name evidence="2" type="ORF">OCH239_02895</name>
</gene>
<evidence type="ECO:0000313" key="3">
    <source>
        <dbReference type="Proteomes" id="UP000022447"/>
    </source>
</evidence>
<reference evidence="2 3" key="1">
    <citation type="submission" date="2014-01" db="EMBL/GenBank/DDBJ databases">
        <title>Roseivivax halodurans JCM 10272 Genome Sequencing.</title>
        <authorList>
            <person name="Lai Q."/>
            <person name="Li G."/>
            <person name="Shao Z."/>
        </authorList>
    </citation>
    <scope>NUCLEOTIDE SEQUENCE [LARGE SCALE GENOMIC DNA]</scope>
    <source>
        <strain evidence="2 3">JCM 10272</strain>
    </source>
</reference>
<evidence type="ECO:0000313" key="2">
    <source>
        <dbReference type="EMBL" id="ETX14525.1"/>
    </source>
</evidence>
<dbReference type="Pfam" id="PF17272">
    <property type="entry name" value="DUF5337"/>
    <property type="match status" value="1"/>
</dbReference>